<feature type="transmembrane region" description="Helical" evidence="1">
    <location>
        <begin position="167"/>
        <end position="188"/>
    </location>
</feature>
<comment type="caution">
    <text evidence="2">The sequence shown here is derived from an EMBL/GenBank/DDBJ whole genome shotgun (WGS) entry which is preliminary data.</text>
</comment>
<protein>
    <submittedName>
        <fullName evidence="2">ABC transporter permease</fullName>
    </submittedName>
</protein>
<evidence type="ECO:0000313" key="3">
    <source>
        <dbReference type="Proteomes" id="UP001596147"/>
    </source>
</evidence>
<accession>A0ABW0LHN9</accession>
<keyword evidence="3" id="KW-1185">Reference proteome</keyword>
<feature type="transmembrane region" description="Helical" evidence="1">
    <location>
        <begin position="466"/>
        <end position="488"/>
    </location>
</feature>
<feature type="transmembrane region" description="Helical" evidence="1">
    <location>
        <begin position="129"/>
        <end position="155"/>
    </location>
</feature>
<feature type="transmembrane region" description="Helical" evidence="1">
    <location>
        <begin position="200"/>
        <end position="216"/>
    </location>
</feature>
<dbReference type="EMBL" id="JBHSMC010000014">
    <property type="protein sequence ID" value="MFC5465249.1"/>
    <property type="molecule type" value="Genomic_DNA"/>
</dbReference>
<feature type="transmembrane region" description="Helical" evidence="1">
    <location>
        <begin position="349"/>
        <end position="370"/>
    </location>
</feature>
<dbReference type="RefSeq" id="WP_382351329.1">
    <property type="nucleotide sequence ID" value="NZ_JBHSMC010000014.1"/>
</dbReference>
<keyword evidence="1" id="KW-1133">Transmembrane helix</keyword>
<feature type="transmembrane region" description="Helical" evidence="1">
    <location>
        <begin position="89"/>
        <end position="108"/>
    </location>
</feature>
<keyword evidence="1" id="KW-0812">Transmembrane</keyword>
<keyword evidence="1" id="KW-0472">Membrane</keyword>
<dbReference type="Pfam" id="PF12679">
    <property type="entry name" value="ABC2_membrane_2"/>
    <property type="match status" value="1"/>
</dbReference>
<evidence type="ECO:0000313" key="2">
    <source>
        <dbReference type="EMBL" id="MFC5465249.1"/>
    </source>
</evidence>
<feature type="transmembrane region" description="Helical" evidence="1">
    <location>
        <begin position="302"/>
        <end position="321"/>
    </location>
</feature>
<organism evidence="2 3">
    <name type="scientific">Lederbergia graminis</name>
    <dbReference type="NCBI Taxonomy" id="735518"/>
    <lineage>
        <taxon>Bacteria</taxon>
        <taxon>Bacillati</taxon>
        <taxon>Bacillota</taxon>
        <taxon>Bacilli</taxon>
        <taxon>Bacillales</taxon>
        <taxon>Bacillaceae</taxon>
        <taxon>Lederbergia</taxon>
    </lineage>
</organism>
<feature type="transmembrane region" description="Helical" evidence="1">
    <location>
        <begin position="438"/>
        <end position="459"/>
    </location>
</feature>
<evidence type="ECO:0000256" key="1">
    <source>
        <dbReference type="SAM" id="Phobius"/>
    </source>
</evidence>
<feature type="transmembrane region" description="Helical" evidence="1">
    <location>
        <begin position="24"/>
        <end position="42"/>
    </location>
</feature>
<name>A0ABW0LHN9_9BACI</name>
<dbReference type="Proteomes" id="UP001596147">
    <property type="component" value="Unassembled WGS sequence"/>
</dbReference>
<sequence length="536" mass="59087">MNEKYFKGTMELTKLLFRQDRKKIIIWLLGLIVVTIAAAYSYPDIYKDEPSKQAFALTMDNPAMVAMLGPGYSDEHYLQSIGTLFAHEMLLFSVVAVAIMNILSVGRSTRADEEDGRIELIRALPVGRLTYVTSSMIVILITNILLVILIGFGLMALGINGLNAESAFLYGAILGSSGIIFAAFTAVFAQLAETSRETTTLAFGFLIMTYLIRATGDVSNETVALISPLGWMVRTGVFADNDWWPVIVALALSVVIIALAFYLNVIRDIGSGFFPARKGRKHASTFLLTPFGLAWRLQRTSIVSWAIGLFALSASFGAILGDLEMYFADNEFVQAFLPSDAGYTMTEQFITLLMAIMALLSTIPVVQAVLKLKGEESKDRIDHYFSRAVSRTKLLGSYYGLAFVLSFLYQGLVAIGLWSVGAAVMEEGLSFTTTISSAIVYLPAMWLLVAFTAFFIGVLPKATGFIWFYVIYCFIVIYLGGILDFPKWMNAISPFDHIPQIPADDMKVIPLITLTIMALLLTHLGIVGYNRRDIRG</sequence>
<feature type="transmembrane region" description="Helical" evidence="1">
    <location>
        <begin position="508"/>
        <end position="529"/>
    </location>
</feature>
<feature type="transmembrane region" description="Helical" evidence="1">
    <location>
        <begin position="397"/>
        <end position="418"/>
    </location>
</feature>
<reference evidence="3" key="1">
    <citation type="journal article" date="2019" name="Int. J. Syst. Evol. Microbiol.">
        <title>The Global Catalogue of Microorganisms (GCM) 10K type strain sequencing project: providing services to taxonomists for standard genome sequencing and annotation.</title>
        <authorList>
            <consortium name="The Broad Institute Genomics Platform"/>
            <consortium name="The Broad Institute Genome Sequencing Center for Infectious Disease"/>
            <person name="Wu L."/>
            <person name="Ma J."/>
        </authorList>
    </citation>
    <scope>NUCLEOTIDE SEQUENCE [LARGE SCALE GENOMIC DNA]</scope>
    <source>
        <strain evidence="3">CGMCC 1.12237</strain>
    </source>
</reference>
<feature type="transmembrane region" description="Helical" evidence="1">
    <location>
        <begin position="243"/>
        <end position="263"/>
    </location>
</feature>
<proteinExistence type="predicted"/>
<gene>
    <name evidence="2" type="ORF">ACFPM4_10865</name>
</gene>